<comment type="cofactor">
    <cofactor evidence="1 16">
        <name>FAD</name>
        <dbReference type="ChEBI" id="CHEBI:57692"/>
    </cofactor>
</comment>
<dbReference type="UniPathway" id="UPA00219"/>
<dbReference type="GO" id="GO:0071555">
    <property type="term" value="P:cell wall organization"/>
    <property type="evidence" value="ECO:0007669"/>
    <property type="project" value="UniProtKB-KW"/>
</dbReference>
<keyword evidence="14 16" id="KW-0961">Cell wall biogenesis/degradation</keyword>
<evidence type="ECO:0000256" key="1">
    <source>
        <dbReference type="ARBA" id="ARBA00001974"/>
    </source>
</evidence>
<dbReference type="GO" id="GO:0008762">
    <property type="term" value="F:UDP-N-acetylmuramate dehydrogenase activity"/>
    <property type="evidence" value="ECO:0007669"/>
    <property type="project" value="UniProtKB-UniRule"/>
</dbReference>
<gene>
    <name evidence="16" type="primary">murB</name>
    <name evidence="18" type="ORF">DRH29_00210</name>
</gene>
<dbReference type="Proteomes" id="UP000281261">
    <property type="component" value="Unassembled WGS sequence"/>
</dbReference>
<evidence type="ECO:0000313" key="19">
    <source>
        <dbReference type="Proteomes" id="UP000281261"/>
    </source>
</evidence>
<dbReference type="Pfam" id="PF02873">
    <property type="entry name" value="MurB_C"/>
    <property type="match status" value="1"/>
</dbReference>
<organism evidence="18 19">
    <name type="scientific">candidate division Kazan bacterium</name>
    <dbReference type="NCBI Taxonomy" id="2202143"/>
    <lineage>
        <taxon>Bacteria</taxon>
        <taxon>Bacteria division Kazan-3B-28</taxon>
    </lineage>
</organism>
<comment type="catalytic activity">
    <reaction evidence="15 16">
        <text>UDP-N-acetyl-alpha-D-muramate + NADP(+) = UDP-N-acetyl-3-O-(1-carboxyvinyl)-alpha-D-glucosamine + NADPH + H(+)</text>
        <dbReference type="Rhea" id="RHEA:12248"/>
        <dbReference type="ChEBI" id="CHEBI:15378"/>
        <dbReference type="ChEBI" id="CHEBI:57783"/>
        <dbReference type="ChEBI" id="CHEBI:58349"/>
        <dbReference type="ChEBI" id="CHEBI:68483"/>
        <dbReference type="ChEBI" id="CHEBI:70757"/>
        <dbReference type="EC" id="1.3.1.98"/>
    </reaction>
</comment>
<evidence type="ECO:0000256" key="14">
    <source>
        <dbReference type="ARBA" id="ARBA00023316"/>
    </source>
</evidence>
<dbReference type="Gene3D" id="3.30.43.10">
    <property type="entry name" value="Uridine Diphospho-n-acetylenolpyruvylglucosamine Reductase, domain 2"/>
    <property type="match status" value="1"/>
</dbReference>
<evidence type="ECO:0000256" key="3">
    <source>
        <dbReference type="ARBA" id="ARBA00004496"/>
    </source>
</evidence>
<dbReference type="PANTHER" id="PTHR21071:SF4">
    <property type="entry name" value="UDP-N-ACETYLENOLPYRUVOYLGLUCOSAMINE REDUCTASE"/>
    <property type="match status" value="1"/>
</dbReference>
<evidence type="ECO:0000256" key="5">
    <source>
        <dbReference type="ARBA" id="ARBA00022490"/>
    </source>
</evidence>
<dbReference type="Pfam" id="PF01565">
    <property type="entry name" value="FAD_binding_4"/>
    <property type="match status" value="1"/>
</dbReference>
<dbReference type="NCBIfam" id="NF010480">
    <property type="entry name" value="PRK13905.1"/>
    <property type="match status" value="1"/>
</dbReference>
<keyword evidence="12 16" id="KW-0560">Oxidoreductase</keyword>
<evidence type="ECO:0000256" key="12">
    <source>
        <dbReference type="ARBA" id="ARBA00023002"/>
    </source>
</evidence>
<evidence type="ECO:0000259" key="17">
    <source>
        <dbReference type="PROSITE" id="PS51387"/>
    </source>
</evidence>
<evidence type="ECO:0000256" key="7">
    <source>
        <dbReference type="ARBA" id="ARBA00022630"/>
    </source>
</evidence>
<keyword evidence="13 16" id="KW-0131">Cell cycle</keyword>
<dbReference type="InterPro" id="IPR003170">
    <property type="entry name" value="MurB"/>
</dbReference>
<dbReference type="SUPFAM" id="SSF56176">
    <property type="entry name" value="FAD-binding/transporter-associated domain-like"/>
    <property type="match status" value="1"/>
</dbReference>
<dbReference type="HAMAP" id="MF_00037">
    <property type="entry name" value="MurB"/>
    <property type="match status" value="1"/>
</dbReference>
<evidence type="ECO:0000256" key="8">
    <source>
        <dbReference type="ARBA" id="ARBA00022827"/>
    </source>
</evidence>
<evidence type="ECO:0000313" key="18">
    <source>
        <dbReference type="EMBL" id="RLC37828.1"/>
    </source>
</evidence>
<protein>
    <recommendedName>
        <fullName evidence="16">UDP-N-acetylenolpyruvoylglucosamine reductase</fullName>
        <ecNumber evidence="16">1.3.1.98</ecNumber>
    </recommendedName>
    <alternativeName>
        <fullName evidence="16">UDP-N-acetylmuramate dehydrogenase</fullName>
    </alternativeName>
</protein>
<dbReference type="Gene3D" id="3.30.465.10">
    <property type="match status" value="1"/>
</dbReference>
<evidence type="ECO:0000256" key="11">
    <source>
        <dbReference type="ARBA" id="ARBA00022984"/>
    </source>
</evidence>
<evidence type="ECO:0000256" key="6">
    <source>
        <dbReference type="ARBA" id="ARBA00022618"/>
    </source>
</evidence>
<keyword evidence="7 16" id="KW-0285">Flavoprotein</keyword>
<comment type="function">
    <text evidence="2 16">Cell wall formation.</text>
</comment>
<dbReference type="AlphaFoldDB" id="A0A420ZDK1"/>
<name>A0A420ZDK1_UNCK3</name>
<dbReference type="Gene3D" id="3.90.78.10">
    <property type="entry name" value="UDP-N-acetylenolpyruvoylglucosamine reductase, C-terminal domain"/>
    <property type="match status" value="1"/>
</dbReference>
<dbReference type="InterPro" id="IPR036318">
    <property type="entry name" value="FAD-bd_PCMH-like_sf"/>
</dbReference>
<keyword evidence="5 16" id="KW-0963">Cytoplasm</keyword>
<reference evidence="18 19" key="1">
    <citation type="submission" date="2018-06" db="EMBL/GenBank/DDBJ databases">
        <title>Extensive metabolic versatility and redundancy in microbially diverse, dynamic hydrothermal sediments.</title>
        <authorList>
            <person name="Dombrowski N."/>
            <person name="Teske A."/>
            <person name="Baker B.J."/>
        </authorList>
    </citation>
    <scope>NUCLEOTIDE SEQUENCE [LARGE SCALE GENOMIC DNA]</scope>
    <source>
        <strain evidence="18">B79_G16</strain>
    </source>
</reference>
<dbReference type="NCBIfam" id="TIGR00179">
    <property type="entry name" value="murB"/>
    <property type="match status" value="1"/>
</dbReference>
<keyword evidence="11 16" id="KW-0573">Peptidoglycan synthesis</keyword>
<dbReference type="InterPro" id="IPR036635">
    <property type="entry name" value="MurB_C_sf"/>
</dbReference>
<dbReference type="GO" id="GO:0051301">
    <property type="term" value="P:cell division"/>
    <property type="evidence" value="ECO:0007669"/>
    <property type="project" value="UniProtKB-KW"/>
</dbReference>
<dbReference type="InterPro" id="IPR016166">
    <property type="entry name" value="FAD-bd_PCMH"/>
</dbReference>
<accession>A0A420ZDK1</accession>
<dbReference type="InterPro" id="IPR016169">
    <property type="entry name" value="FAD-bd_PCMH_sub2"/>
</dbReference>
<keyword evidence="10 16" id="KW-0133">Cell shape</keyword>
<evidence type="ECO:0000256" key="2">
    <source>
        <dbReference type="ARBA" id="ARBA00003921"/>
    </source>
</evidence>
<comment type="similarity">
    <text evidence="16">Belongs to the MurB family.</text>
</comment>
<feature type="active site" description="Proton donor" evidence="16">
    <location>
        <position position="217"/>
    </location>
</feature>
<dbReference type="EC" id="1.3.1.98" evidence="16"/>
<feature type="active site" evidence="16">
    <location>
        <position position="287"/>
    </location>
</feature>
<keyword evidence="9 16" id="KW-0521">NADP</keyword>
<evidence type="ECO:0000256" key="15">
    <source>
        <dbReference type="ARBA" id="ARBA00048914"/>
    </source>
</evidence>
<sequence>MTVATLGIQKEIKLADRCRFGVGGPADFFVEVTAAEDIKAAIMYALDHNLDYFIYGEGSNLFFDDKGFRGLVIRISGGKFEVSSGGVVRVDAGYSLPKLVRDLAEKGWGGLEFLGNIPGSIGGAVVGNAGCYGKAIKDVLIDAQVYSVKQNKIEEWKPKDFEFDYRHSKIKYDPDKIILSVNLKAVKRSPSEIVREIEQELNERKSKHPHTAKCAGSFFKNPKEMAAWKAITDAGMADANVGGAAISPKHANFLVNSGGATSEDILKLARMIQKEVSSKLGIQLEPEVRYVGEFSVRGI</sequence>
<feature type="active site" evidence="16">
    <location>
        <position position="166"/>
    </location>
</feature>
<dbReference type="PROSITE" id="PS51387">
    <property type="entry name" value="FAD_PCMH"/>
    <property type="match status" value="1"/>
</dbReference>
<evidence type="ECO:0000256" key="13">
    <source>
        <dbReference type="ARBA" id="ARBA00023306"/>
    </source>
</evidence>
<dbReference type="GO" id="GO:0071949">
    <property type="term" value="F:FAD binding"/>
    <property type="evidence" value="ECO:0007669"/>
    <property type="project" value="InterPro"/>
</dbReference>
<dbReference type="SUPFAM" id="SSF56194">
    <property type="entry name" value="Uridine diphospho-N-Acetylenolpyruvylglucosamine reductase, MurB, C-terminal domain"/>
    <property type="match status" value="1"/>
</dbReference>
<evidence type="ECO:0000256" key="4">
    <source>
        <dbReference type="ARBA" id="ARBA00004752"/>
    </source>
</evidence>
<dbReference type="GO" id="GO:0009252">
    <property type="term" value="P:peptidoglycan biosynthetic process"/>
    <property type="evidence" value="ECO:0007669"/>
    <property type="project" value="UniProtKB-UniRule"/>
</dbReference>
<comment type="subcellular location">
    <subcellularLocation>
        <location evidence="3 16">Cytoplasm</location>
    </subcellularLocation>
</comment>
<feature type="domain" description="FAD-binding PCMH-type" evidence="17">
    <location>
        <begin position="21"/>
        <end position="188"/>
    </location>
</feature>
<dbReference type="InterPro" id="IPR011601">
    <property type="entry name" value="MurB_C"/>
</dbReference>
<comment type="pathway">
    <text evidence="4 16">Cell wall biogenesis; peptidoglycan biosynthesis.</text>
</comment>
<evidence type="ECO:0000256" key="16">
    <source>
        <dbReference type="HAMAP-Rule" id="MF_00037"/>
    </source>
</evidence>
<dbReference type="InterPro" id="IPR006094">
    <property type="entry name" value="Oxid_FAD_bind_N"/>
</dbReference>
<evidence type="ECO:0000256" key="9">
    <source>
        <dbReference type="ARBA" id="ARBA00022857"/>
    </source>
</evidence>
<comment type="caution">
    <text evidence="18">The sequence shown here is derived from an EMBL/GenBank/DDBJ whole genome shotgun (WGS) entry which is preliminary data.</text>
</comment>
<evidence type="ECO:0000256" key="10">
    <source>
        <dbReference type="ARBA" id="ARBA00022960"/>
    </source>
</evidence>
<keyword evidence="8 16" id="KW-0274">FAD</keyword>
<dbReference type="GO" id="GO:0008360">
    <property type="term" value="P:regulation of cell shape"/>
    <property type="evidence" value="ECO:0007669"/>
    <property type="project" value="UniProtKB-KW"/>
</dbReference>
<dbReference type="InterPro" id="IPR016167">
    <property type="entry name" value="FAD-bd_PCMH_sub1"/>
</dbReference>
<dbReference type="EMBL" id="QMNG01000001">
    <property type="protein sequence ID" value="RLC37828.1"/>
    <property type="molecule type" value="Genomic_DNA"/>
</dbReference>
<keyword evidence="6 16" id="KW-0132">Cell division</keyword>
<proteinExistence type="inferred from homology"/>
<dbReference type="PANTHER" id="PTHR21071">
    <property type="entry name" value="UDP-N-ACETYLENOLPYRUVOYLGLUCOSAMINE REDUCTASE"/>
    <property type="match status" value="1"/>
</dbReference>
<dbReference type="GO" id="GO:0005829">
    <property type="term" value="C:cytosol"/>
    <property type="evidence" value="ECO:0007669"/>
    <property type="project" value="TreeGrafter"/>
</dbReference>